<dbReference type="SUPFAM" id="SSF54427">
    <property type="entry name" value="NTF2-like"/>
    <property type="match status" value="1"/>
</dbReference>
<dbReference type="AlphaFoldDB" id="A0A9Q9AW92"/>
<dbReference type="OrthoDB" id="10644993at2759"/>
<dbReference type="Proteomes" id="UP001056384">
    <property type="component" value="Chromosome 5"/>
</dbReference>
<sequence length="163" mass="18354">MDTANQDSTGASHDPFEDKATVVAQITQIVHDWIVGVNNRDLDYKSPVWSNISPDFRTDQPLLSVPAGTTKLDFRGILESLRYLIDENPDYHVRISGLDVSLHRPCNRVIAWVNQVISGHPKGVIRYMTGVMTFTFRDGGWQMIHYEAPIGMSGTPGYDMIFE</sequence>
<keyword evidence="2" id="KW-1185">Reference proteome</keyword>
<dbReference type="InterPro" id="IPR032710">
    <property type="entry name" value="NTF2-like_dom_sf"/>
</dbReference>
<evidence type="ECO:0000313" key="1">
    <source>
        <dbReference type="EMBL" id="USW53112.1"/>
    </source>
</evidence>
<gene>
    <name evidence="1" type="ORF">Slin15195_G064310</name>
</gene>
<reference evidence="1" key="1">
    <citation type="submission" date="2022-06" db="EMBL/GenBank/DDBJ databases">
        <title>Complete genome sequences of two strains of the flax pathogen Septoria linicola.</title>
        <authorList>
            <person name="Lapalu N."/>
            <person name="Simon A."/>
            <person name="Demenou B."/>
            <person name="Paumier D."/>
            <person name="Guillot M.-P."/>
            <person name="Gout L."/>
            <person name="Valade R."/>
        </authorList>
    </citation>
    <scope>NUCLEOTIDE SEQUENCE</scope>
    <source>
        <strain evidence="1">SE15195</strain>
    </source>
</reference>
<organism evidence="1 2">
    <name type="scientific">Septoria linicola</name>
    <dbReference type="NCBI Taxonomy" id="215465"/>
    <lineage>
        <taxon>Eukaryota</taxon>
        <taxon>Fungi</taxon>
        <taxon>Dikarya</taxon>
        <taxon>Ascomycota</taxon>
        <taxon>Pezizomycotina</taxon>
        <taxon>Dothideomycetes</taxon>
        <taxon>Dothideomycetidae</taxon>
        <taxon>Mycosphaerellales</taxon>
        <taxon>Mycosphaerellaceae</taxon>
        <taxon>Septoria</taxon>
    </lineage>
</organism>
<dbReference type="Gene3D" id="3.10.450.50">
    <property type="match status" value="1"/>
</dbReference>
<name>A0A9Q9AW92_9PEZI</name>
<evidence type="ECO:0000313" key="2">
    <source>
        <dbReference type="Proteomes" id="UP001056384"/>
    </source>
</evidence>
<dbReference type="EMBL" id="CP099422">
    <property type="protein sequence ID" value="USW53112.1"/>
    <property type="molecule type" value="Genomic_DNA"/>
</dbReference>
<protein>
    <submittedName>
        <fullName evidence="1">NTF2-like domain superfamily protein</fullName>
    </submittedName>
</protein>
<proteinExistence type="predicted"/>
<accession>A0A9Q9AW92</accession>